<dbReference type="EMBL" id="CAKP01000065">
    <property type="protein sequence ID" value="CCJ33202.1"/>
    <property type="molecule type" value="Genomic_DNA"/>
</dbReference>
<name>I7LIT3_9CLOT</name>
<gene>
    <name evidence="5" type="ORF">CAAU_1118</name>
</gene>
<keyword evidence="6" id="KW-1185">Reference proteome</keyword>
<dbReference type="InterPro" id="IPR006059">
    <property type="entry name" value="SBP"/>
</dbReference>
<dbReference type="Proteomes" id="UP000007652">
    <property type="component" value="Unassembled WGS sequence"/>
</dbReference>
<dbReference type="Gene3D" id="3.40.190.10">
    <property type="entry name" value="Periplasmic binding protein-like II"/>
    <property type="match status" value="1"/>
</dbReference>
<reference evidence="5 6" key="1">
    <citation type="journal article" date="2011" name="J. Bacteriol.">
        <title>Draft genome sequence of Caloramator australicus strain RC3T, a thermoanaerobe from the Great Artesian Basin of Australia.</title>
        <authorList>
            <person name="Ogg C.D."/>
            <person name="Patel B.K.C."/>
        </authorList>
    </citation>
    <scope>NUCLEOTIDE SEQUENCE [LARGE SCALE GENOMIC DNA]</scope>
    <source>
        <strain evidence="5 6">RC3</strain>
    </source>
</reference>
<dbReference type="GO" id="GO:0055052">
    <property type="term" value="C:ATP-binding cassette (ABC) transporter complex, substrate-binding subunit-containing"/>
    <property type="evidence" value="ECO:0007669"/>
    <property type="project" value="TreeGrafter"/>
</dbReference>
<dbReference type="eggNOG" id="COG1653">
    <property type="taxonomic scope" value="Bacteria"/>
</dbReference>
<dbReference type="RefSeq" id="WP_008908473.1">
    <property type="nucleotide sequence ID" value="NZ_CAKP01000065.1"/>
</dbReference>
<feature type="signal peptide" evidence="4">
    <location>
        <begin position="1"/>
        <end position="25"/>
    </location>
</feature>
<accession>I7LIT3</accession>
<evidence type="ECO:0000313" key="5">
    <source>
        <dbReference type="EMBL" id="CCJ33202.1"/>
    </source>
</evidence>
<comment type="similarity">
    <text evidence="1">Belongs to the bacterial solute-binding protein 1 family.</text>
</comment>
<feature type="chain" id="PRO_5003711676" evidence="4">
    <location>
        <begin position="26"/>
        <end position="483"/>
    </location>
</feature>
<evidence type="ECO:0000256" key="2">
    <source>
        <dbReference type="ARBA" id="ARBA00022448"/>
    </source>
</evidence>
<evidence type="ECO:0000256" key="4">
    <source>
        <dbReference type="SAM" id="SignalP"/>
    </source>
</evidence>
<dbReference type="GO" id="GO:0042956">
    <property type="term" value="P:maltodextrin transmembrane transport"/>
    <property type="evidence" value="ECO:0007669"/>
    <property type="project" value="TreeGrafter"/>
</dbReference>
<sequence length="483" mass="55374">MLKKLLSLFMSLTVLLGLLSGCSKQTSSDDTEKFKGKEVTIYIRMMEAQDKWFRENIIAAFEQKYGVKINVRTFEKDTDLHNILELDKDKNTIALVKVPFMQIYPLAKKGLIMSLDEAVGEKYKEDIKEYVDKAIEMATIDGKVYYIPRKLETNTLLYLKSKVEDAVNNWEKMKPQINKMFKKENGYGLPDGYTLEADPNQWDWYDLAVVGYYWANTPYNGTKEPRIAHRAKKYEGTVIEIMTKVYQMGGNQDDMLAMNTQPVKDTFQWEAFFKKNGLYNPAMWQEGWSGGGIWNAMAQGKVFLAFMHQIDAFFIHGGSDPSMQGFLANPDDMGLAIMPMGASLEIKDGQPARVGGHHSQAAGWWWGIPKSTPDKELSYTLARFITNKENHAKECATFGMMPIRKDIYENLNENFKEVWMQDVFKTAMEQESQGILPAPMVSQWPAIQNLYLEAWYDIVVGDKDYSKTLDEVYAPKAKQELSK</sequence>
<organism evidence="5 6">
    <name type="scientific">Caloramator australicus RC3</name>
    <dbReference type="NCBI Taxonomy" id="857293"/>
    <lineage>
        <taxon>Bacteria</taxon>
        <taxon>Bacillati</taxon>
        <taxon>Bacillota</taxon>
        <taxon>Clostridia</taxon>
        <taxon>Eubacteriales</taxon>
        <taxon>Clostridiaceae</taxon>
        <taxon>Caloramator</taxon>
    </lineage>
</organism>
<evidence type="ECO:0000256" key="3">
    <source>
        <dbReference type="ARBA" id="ARBA00022729"/>
    </source>
</evidence>
<dbReference type="PROSITE" id="PS51257">
    <property type="entry name" value="PROKAR_LIPOPROTEIN"/>
    <property type="match status" value="1"/>
</dbReference>
<dbReference type="PANTHER" id="PTHR30061">
    <property type="entry name" value="MALTOSE-BINDING PERIPLASMIC PROTEIN"/>
    <property type="match status" value="1"/>
</dbReference>
<dbReference type="OrthoDB" id="9769319at2"/>
<keyword evidence="3 4" id="KW-0732">Signal</keyword>
<dbReference type="SUPFAM" id="SSF53850">
    <property type="entry name" value="Periplasmic binding protein-like II"/>
    <property type="match status" value="1"/>
</dbReference>
<dbReference type="AlphaFoldDB" id="I7LIT3"/>
<dbReference type="Pfam" id="PF13416">
    <property type="entry name" value="SBP_bac_8"/>
    <property type="match status" value="1"/>
</dbReference>
<evidence type="ECO:0000313" key="6">
    <source>
        <dbReference type="Proteomes" id="UP000007652"/>
    </source>
</evidence>
<protein>
    <submittedName>
        <fullName evidence="5">Extracellular solute-binding protein, family 1</fullName>
    </submittedName>
</protein>
<keyword evidence="2" id="KW-0813">Transport</keyword>
<dbReference type="GO" id="GO:1901982">
    <property type="term" value="F:maltose binding"/>
    <property type="evidence" value="ECO:0007669"/>
    <property type="project" value="TreeGrafter"/>
</dbReference>
<evidence type="ECO:0000256" key="1">
    <source>
        <dbReference type="ARBA" id="ARBA00008520"/>
    </source>
</evidence>
<comment type="caution">
    <text evidence="5">The sequence shown here is derived from an EMBL/GenBank/DDBJ whole genome shotgun (WGS) entry which is preliminary data.</text>
</comment>
<proteinExistence type="inferred from homology"/>
<dbReference type="STRING" id="857293.CAAU_1118"/>
<dbReference type="GO" id="GO:0015768">
    <property type="term" value="P:maltose transport"/>
    <property type="evidence" value="ECO:0007669"/>
    <property type="project" value="TreeGrafter"/>
</dbReference>
<dbReference type="PANTHER" id="PTHR30061:SF50">
    <property type="entry name" value="MALTOSE_MALTODEXTRIN-BINDING PERIPLASMIC PROTEIN"/>
    <property type="match status" value="1"/>
</dbReference>